<evidence type="ECO:0000313" key="2">
    <source>
        <dbReference type="EMBL" id="QFU28427.1"/>
    </source>
</evidence>
<dbReference type="EMBL" id="MK804174">
    <property type="protein sequence ID" value="QFU28436.1"/>
    <property type="molecule type" value="Genomic_RNA"/>
</dbReference>
<dbReference type="InterPro" id="IPR032441">
    <property type="entry name" value="SP24"/>
</dbReference>
<feature type="transmembrane region" description="Helical" evidence="1">
    <location>
        <begin position="82"/>
        <end position="100"/>
    </location>
</feature>
<dbReference type="Pfam" id="PF16504">
    <property type="entry name" value="SP24"/>
    <property type="match status" value="1"/>
</dbReference>
<reference evidence="3" key="1">
    <citation type="submission" date="2019-04" db="EMBL/GenBank/DDBJ databases">
        <title>The genome of Passion fruit green spot virus highlights the polymorphism of the 5'-end of the RNA2 of cileviruses.</title>
        <authorList>
            <person name="Ramos-Gonzalez P.L."/>
            <person name="Santos G."/>
            <person name="Chavi-Jesus C."/>
            <person name="Harakava R."/>
            <person name="Kitajima E.W."/>
            <person name="Freitas-Astua J."/>
        </authorList>
    </citation>
    <scope>NUCLEOTIDE SEQUENCE</scope>
    <source>
        <strain evidence="4">PFGSV/BJL1</strain>
        <strain evidence="3">PFGSV/BSB1</strain>
        <strain evidence="2">PFGSV/Snp1</strain>
    </source>
</reference>
<gene>
    <name evidence="3" type="primary">p24</name>
</gene>
<organism evidence="3">
    <name type="scientific">Passion fruit green spot virus</name>
    <dbReference type="NCBI Taxonomy" id="989895"/>
    <lineage>
        <taxon>Viruses</taxon>
        <taxon>Riboviria</taxon>
        <taxon>Orthornavirae</taxon>
        <taxon>Kitrinoviricota</taxon>
        <taxon>Alsuviricetes</taxon>
        <taxon>Martellivirales</taxon>
        <taxon>Kitaviridae</taxon>
        <taxon>Cilevirus</taxon>
        <taxon>Cilevirus passiflorae</taxon>
    </lineage>
</organism>
<evidence type="ECO:0000313" key="5">
    <source>
        <dbReference type="Proteomes" id="UP000678543"/>
    </source>
</evidence>
<evidence type="ECO:0000313" key="3">
    <source>
        <dbReference type="EMBL" id="QFU28436.1"/>
    </source>
</evidence>
<evidence type="ECO:0000313" key="4">
    <source>
        <dbReference type="EMBL" id="QFU28443.1"/>
    </source>
</evidence>
<feature type="transmembrane region" description="Helical" evidence="1">
    <location>
        <begin position="46"/>
        <end position="62"/>
    </location>
</feature>
<feature type="transmembrane region" description="Helical" evidence="1">
    <location>
        <begin position="150"/>
        <end position="169"/>
    </location>
</feature>
<feature type="transmembrane region" description="Helical" evidence="1">
    <location>
        <begin position="112"/>
        <end position="130"/>
    </location>
</feature>
<keyword evidence="1" id="KW-1133">Transmembrane helix</keyword>
<dbReference type="KEGG" id="vg:65246773"/>
<keyword evidence="1" id="KW-0472">Membrane</keyword>
<protein>
    <submittedName>
        <fullName evidence="3">P24 protein</fullName>
    </submittedName>
</protein>
<dbReference type="EMBL" id="MK804172">
    <property type="protein sequence ID" value="QFU28427.1"/>
    <property type="molecule type" value="Genomic_RNA"/>
</dbReference>
<proteinExistence type="predicted"/>
<evidence type="ECO:0000256" key="1">
    <source>
        <dbReference type="SAM" id="Phobius"/>
    </source>
</evidence>
<dbReference type="RefSeq" id="YP_010088080.1">
    <property type="nucleotide sequence ID" value="NC_055652.1"/>
</dbReference>
<dbReference type="GeneID" id="65246773"/>
<dbReference type="Proteomes" id="UP000678543">
    <property type="component" value="Genome"/>
</dbReference>
<dbReference type="EMBL" id="MK804176">
    <property type="protein sequence ID" value="QFU28443.1"/>
    <property type="molecule type" value="Genomic_RNA"/>
</dbReference>
<name>A0A5P9KE74_9VIRU</name>
<keyword evidence="1" id="KW-0812">Transmembrane</keyword>
<keyword evidence="5" id="KW-1185">Reference proteome</keyword>
<sequence length="207" mass="23796">MDPRFLRGRSLVTNVTDKRERLKSKASFSLLSDIQQILLRYIQKPYVLLMYACVLVLFAMHIDAGTHDILDDLAQQFPNNPVIEWARGNFFRLCGALVFIPVITDAQKEHQLYFGMVIGLFLLGFPQRSIFEYFVYSLSLHVYAKSKHPMTRIFILVVAVTSCVLFGVFTNEQLKKLYQELPKVPTHPVNKVEKVVNRVGGQQQFQG</sequence>
<accession>A0A5P9KE74</accession>